<dbReference type="RefSeq" id="WP_117633512.1">
    <property type="nucleotide sequence ID" value="NZ_QSON01000029.1"/>
</dbReference>
<comment type="caution">
    <text evidence="1">The sequence shown here is derived from an EMBL/GenBank/DDBJ whole genome shotgun (WGS) entry which is preliminary data.</text>
</comment>
<proteinExistence type="predicted"/>
<accession>A0A374NX14</accession>
<organism evidence="1 2">
    <name type="scientific">Hungatella hathewayi</name>
    <dbReference type="NCBI Taxonomy" id="154046"/>
    <lineage>
        <taxon>Bacteria</taxon>
        <taxon>Bacillati</taxon>
        <taxon>Bacillota</taxon>
        <taxon>Clostridia</taxon>
        <taxon>Lachnospirales</taxon>
        <taxon>Lachnospiraceae</taxon>
        <taxon>Hungatella</taxon>
    </lineage>
</organism>
<dbReference type="Proteomes" id="UP000263014">
    <property type="component" value="Unassembled WGS sequence"/>
</dbReference>
<reference evidence="1 2" key="1">
    <citation type="submission" date="2018-08" db="EMBL/GenBank/DDBJ databases">
        <title>A genome reference for cultivated species of the human gut microbiota.</title>
        <authorList>
            <person name="Zou Y."/>
            <person name="Xue W."/>
            <person name="Luo G."/>
        </authorList>
    </citation>
    <scope>NUCLEOTIDE SEQUENCE [LARGE SCALE GENOMIC DNA]</scope>
    <source>
        <strain evidence="1 2">TM09-12</strain>
    </source>
</reference>
<gene>
    <name evidence="1" type="ORF">DXD79_31400</name>
</gene>
<sequence>MASGVNLKEFTLAVDQAAQKMDQGLPQLLIHSIARKIPEERAQALYDYFSISFFLNISLENMLSLGKEELENLPKFWEMRPPKRQSCASIGRRFHGILHFMQN</sequence>
<dbReference type="EMBL" id="QSON01000029">
    <property type="protein sequence ID" value="RGI95622.1"/>
    <property type="molecule type" value="Genomic_DNA"/>
</dbReference>
<evidence type="ECO:0000313" key="2">
    <source>
        <dbReference type="Proteomes" id="UP000263014"/>
    </source>
</evidence>
<name>A0A374NX14_9FIRM</name>
<dbReference type="AlphaFoldDB" id="A0A374NX14"/>
<protein>
    <submittedName>
        <fullName evidence="1">Uncharacterized protein</fullName>
    </submittedName>
</protein>
<evidence type="ECO:0000313" key="1">
    <source>
        <dbReference type="EMBL" id="RGI95622.1"/>
    </source>
</evidence>